<name>A0A414BZW3_9BACT</name>
<reference evidence="2 3" key="1">
    <citation type="submission" date="2018-08" db="EMBL/GenBank/DDBJ databases">
        <title>A genome reference for cultivated species of the human gut microbiota.</title>
        <authorList>
            <person name="Zou Y."/>
            <person name="Xue W."/>
            <person name="Luo G."/>
        </authorList>
    </citation>
    <scope>NUCLEOTIDE SEQUENCE [LARGE SCALE GENOMIC DNA]</scope>
    <source>
        <strain evidence="2 3">AM34-17</strain>
    </source>
</reference>
<dbReference type="EMBL" id="QSII01000009">
    <property type="protein sequence ID" value="RHC86008.1"/>
    <property type="molecule type" value="Genomic_DNA"/>
</dbReference>
<protein>
    <submittedName>
        <fullName evidence="2">Uncharacterized protein</fullName>
    </submittedName>
</protein>
<sequence>MELENIDFGGHEMKKIIYALLVGVLIFTLCACSQNKHSTMYIKPSELSDETMEVLDLFDDEIQFFDISFDETVKSYAISVWVYRDGEWAEDGMTVGNIDHLTRRIAVRLTETSCDLYTIDESGHVKYSFPTLETQFDESMGIGGTKIDRETPIELNKEIPIWFKIGTITNSMKAMDIHYDFRNAECDAGIAITLTASDKIVE</sequence>
<comment type="caution">
    <text evidence="2">The sequence shown here is derived from an EMBL/GenBank/DDBJ whole genome shotgun (WGS) entry which is preliminary data.</text>
</comment>
<keyword evidence="1" id="KW-1133">Transmembrane helix</keyword>
<accession>A0A414BZW3</accession>
<evidence type="ECO:0000313" key="2">
    <source>
        <dbReference type="EMBL" id="RHC86008.1"/>
    </source>
</evidence>
<dbReference type="RefSeq" id="WP_147379853.1">
    <property type="nucleotide sequence ID" value="NZ_QSII01000009.1"/>
</dbReference>
<dbReference type="AlphaFoldDB" id="A0A414BZW3"/>
<organism evidence="2 3">
    <name type="scientific">Parabacteroides merdae</name>
    <dbReference type="NCBI Taxonomy" id="46503"/>
    <lineage>
        <taxon>Bacteria</taxon>
        <taxon>Pseudomonadati</taxon>
        <taxon>Bacteroidota</taxon>
        <taxon>Bacteroidia</taxon>
        <taxon>Bacteroidales</taxon>
        <taxon>Tannerellaceae</taxon>
        <taxon>Parabacteroides</taxon>
    </lineage>
</organism>
<feature type="transmembrane region" description="Helical" evidence="1">
    <location>
        <begin position="16"/>
        <end position="33"/>
    </location>
</feature>
<dbReference type="Proteomes" id="UP000286260">
    <property type="component" value="Unassembled WGS sequence"/>
</dbReference>
<evidence type="ECO:0000256" key="1">
    <source>
        <dbReference type="SAM" id="Phobius"/>
    </source>
</evidence>
<gene>
    <name evidence="2" type="ORF">DW828_08625</name>
</gene>
<evidence type="ECO:0000313" key="3">
    <source>
        <dbReference type="Proteomes" id="UP000286260"/>
    </source>
</evidence>
<keyword evidence="1" id="KW-0472">Membrane</keyword>
<keyword evidence="1" id="KW-0812">Transmembrane</keyword>
<proteinExistence type="predicted"/>